<dbReference type="InterPro" id="IPR036182">
    <property type="entry name" value="PCuAC_sf"/>
</dbReference>
<dbReference type="InterPro" id="IPR058248">
    <property type="entry name" value="Lxx211020-like"/>
</dbReference>
<accession>A0A2U8WDE1</accession>
<dbReference type="SUPFAM" id="SSF110087">
    <property type="entry name" value="DR1885-like metal-binding protein"/>
    <property type="match status" value="1"/>
</dbReference>
<feature type="signal peptide" evidence="1">
    <location>
        <begin position="1"/>
        <end position="29"/>
    </location>
</feature>
<dbReference type="PANTHER" id="PTHR36302:SF1">
    <property type="entry name" value="COPPER CHAPERONE PCU(A)C"/>
    <property type="match status" value="1"/>
</dbReference>
<keyword evidence="1" id="KW-0732">Signal</keyword>
<dbReference type="PANTHER" id="PTHR36302">
    <property type="entry name" value="BLR7088 PROTEIN"/>
    <property type="match status" value="1"/>
</dbReference>
<evidence type="ECO:0000256" key="1">
    <source>
        <dbReference type="SAM" id="SignalP"/>
    </source>
</evidence>
<dbReference type="EMBL" id="CP029550">
    <property type="protein sequence ID" value="AWN43302.1"/>
    <property type="molecule type" value="Genomic_DNA"/>
</dbReference>
<dbReference type="RefSeq" id="WP_109893973.1">
    <property type="nucleotide sequence ID" value="NZ_CP029550.1"/>
</dbReference>
<dbReference type="Gene3D" id="2.60.40.1890">
    <property type="entry name" value="PCu(A)C copper chaperone"/>
    <property type="match status" value="1"/>
</dbReference>
<reference evidence="3" key="1">
    <citation type="submission" date="2018-05" db="EMBL/GenBank/DDBJ databases">
        <title>Complete Genome Sequence of Methylobacterium sp. 17SD2-17.</title>
        <authorList>
            <person name="Srinivasan S."/>
        </authorList>
    </citation>
    <scope>NUCLEOTIDE SEQUENCE [LARGE SCALE GENOMIC DNA]</scope>
    <source>
        <strain evidence="3">17SD2-17</strain>
    </source>
</reference>
<evidence type="ECO:0000313" key="3">
    <source>
        <dbReference type="Proteomes" id="UP000245926"/>
    </source>
</evidence>
<evidence type="ECO:0000313" key="2">
    <source>
        <dbReference type="EMBL" id="AWN43302.1"/>
    </source>
</evidence>
<dbReference type="Proteomes" id="UP000245926">
    <property type="component" value="Chromosome"/>
</dbReference>
<dbReference type="AlphaFoldDB" id="A0A2U8WDE1"/>
<feature type="chain" id="PRO_5015966050" description="Copper chaperone PCu(A)C" evidence="1">
    <location>
        <begin position="30"/>
        <end position="178"/>
    </location>
</feature>
<gene>
    <name evidence="2" type="ORF">DK389_25855</name>
</gene>
<name>A0A2U8WDE1_9HYPH</name>
<dbReference type="Pfam" id="PF04314">
    <property type="entry name" value="PCuAC"/>
    <property type="match status" value="1"/>
</dbReference>
<dbReference type="InterPro" id="IPR007410">
    <property type="entry name" value="LpqE-like"/>
</dbReference>
<keyword evidence="3" id="KW-1185">Reference proteome</keyword>
<dbReference type="KEGG" id="mets:DK389_25855"/>
<organism evidence="2 3">
    <name type="scientific">Methylobacterium durans</name>
    <dbReference type="NCBI Taxonomy" id="2202825"/>
    <lineage>
        <taxon>Bacteria</taxon>
        <taxon>Pseudomonadati</taxon>
        <taxon>Pseudomonadota</taxon>
        <taxon>Alphaproteobacteria</taxon>
        <taxon>Hyphomicrobiales</taxon>
        <taxon>Methylobacteriaceae</taxon>
        <taxon>Methylobacterium</taxon>
    </lineage>
</organism>
<proteinExistence type="predicted"/>
<protein>
    <recommendedName>
        <fullName evidence="4">Copper chaperone PCu(A)C</fullName>
    </recommendedName>
</protein>
<dbReference type="OrthoDB" id="9796962at2"/>
<evidence type="ECO:0008006" key="4">
    <source>
        <dbReference type="Google" id="ProtNLM"/>
    </source>
</evidence>
<sequence length="178" mass="18140">MTIAPTWHLRTLAALGFLSLLAAPMPAAARDGAADALKIGQPWSRATPNGARVAGGYLSITNTGREPDRLTGGTFAEAARVEVHSQSVEGGIARMAPVDAGLPIGPGETVTLEPGGHHLMFTGLKSPLRQGQTVAGTLTFERAGSVPVAFTVESMAARALGGRAADPGQGGHDHGHGH</sequence>